<dbReference type="OrthoDB" id="3541946at2759"/>
<name>A0A4Y8DBD7_9HELO</name>
<keyword evidence="3" id="KW-0812">Transmembrane</keyword>
<feature type="region of interest" description="Disordered" evidence="2">
    <location>
        <begin position="375"/>
        <end position="410"/>
    </location>
</feature>
<feature type="coiled-coil region" evidence="1">
    <location>
        <begin position="156"/>
        <end position="229"/>
    </location>
</feature>
<protein>
    <submittedName>
        <fullName evidence="4">Uncharacterized protein</fullName>
    </submittedName>
</protein>
<dbReference type="Proteomes" id="UP000297299">
    <property type="component" value="Unassembled WGS sequence"/>
</dbReference>
<feature type="transmembrane region" description="Helical" evidence="3">
    <location>
        <begin position="7"/>
        <end position="27"/>
    </location>
</feature>
<sequence length="494" mass="56982">MVRSTNIIAAILSPVSLAIGFTLFIYFNPPGHLWNSPSASFTKEESSSYQSRGQSWALLLFLFAFSMSFMPFALKIWDGRRNKTEHEVTLQAETKEDTKAETKTTKLTTSIKSTKLTEVESETSETKEARSTKIEPSNFSAIFKMNVELVKAKTALKIEQERVNRIELVMESLQSQIGVLQAKLTVKEGEAKNKRKRVQAIEEDRQRQADILTRRIMIQEAKMEEVLERLEKNDRSHDAIDVCIENFTNEGVKTKEELKRFDCLDNKINEVEDLLVDEISNLEETAKDNLEELRADILGLENYLTEVFQNLEDKRHSRELEIKKEIKNEVKEELRREQEKKELDELREERLKMWEVAANEEIKDEMKAVVTNTVPTVESSSQTEAETTETGMNQEAVETKDDDKKQETDPLTEIETMIREREYYRNRSVNLAIHYPLIRQRDTILKDLENGGNGVMEDLEQGKDNVMEDTTDMLMDTVEGEGKGSGSDEDWDKL</sequence>
<organism evidence="4 5">
    <name type="scientific">Botryotinia calthae</name>
    <dbReference type="NCBI Taxonomy" id="38488"/>
    <lineage>
        <taxon>Eukaryota</taxon>
        <taxon>Fungi</taxon>
        <taxon>Dikarya</taxon>
        <taxon>Ascomycota</taxon>
        <taxon>Pezizomycotina</taxon>
        <taxon>Leotiomycetes</taxon>
        <taxon>Helotiales</taxon>
        <taxon>Sclerotiniaceae</taxon>
        <taxon>Botryotinia</taxon>
    </lineage>
</organism>
<proteinExistence type="predicted"/>
<comment type="caution">
    <text evidence="4">The sequence shown here is derived from an EMBL/GenBank/DDBJ whole genome shotgun (WGS) entry which is preliminary data.</text>
</comment>
<evidence type="ECO:0000313" key="4">
    <source>
        <dbReference type="EMBL" id="TEY74761.1"/>
    </source>
</evidence>
<feature type="compositionally biased region" description="Basic and acidic residues" evidence="2">
    <location>
        <begin position="397"/>
        <end position="408"/>
    </location>
</feature>
<accession>A0A4Y8DBD7</accession>
<evidence type="ECO:0000256" key="1">
    <source>
        <dbReference type="SAM" id="Coils"/>
    </source>
</evidence>
<keyword evidence="3" id="KW-1133">Transmembrane helix</keyword>
<dbReference type="AlphaFoldDB" id="A0A4Y8DBD7"/>
<keyword evidence="3" id="KW-0472">Membrane</keyword>
<feature type="transmembrane region" description="Helical" evidence="3">
    <location>
        <begin position="56"/>
        <end position="74"/>
    </location>
</feature>
<keyword evidence="5" id="KW-1185">Reference proteome</keyword>
<evidence type="ECO:0000256" key="3">
    <source>
        <dbReference type="SAM" id="Phobius"/>
    </source>
</evidence>
<feature type="compositionally biased region" description="Low complexity" evidence="2">
    <location>
        <begin position="378"/>
        <end position="390"/>
    </location>
</feature>
<evidence type="ECO:0000256" key="2">
    <source>
        <dbReference type="SAM" id="MobiDB-lite"/>
    </source>
</evidence>
<feature type="coiled-coil region" evidence="1">
    <location>
        <begin position="276"/>
        <end position="349"/>
    </location>
</feature>
<reference evidence="4 5" key="1">
    <citation type="submission" date="2017-11" db="EMBL/GenBank/DDBJ databases">
        <title>Comparative genomics of Botrytis spp.</title>
        <authorList>
            <person name="Valero-Jimenez C.A."/>
            <person name="Tapia P."/>
            <person name="Veloso J."/>
            <person name="Silva-Moreno E."/>
            <person name="Staats M."/>
            <person name="Valdes J.H."/>
            <person name="Van Kan J.A.L."/>
        </authorList>
    </citation>
    <scope>NUCLEOTIDE SEQUENCE [LARGE SCALE GENOMIC DNA]</scope>
    <source>
        <strain evidence="4 5">MUCL2830</strain>
    </source>
</reference>
<evidence type="ECO:0000313" key="5">
    <source>
        <dbReference type="Proteomes" id="UP000297299"/>
    </source>
</evidence>
<gene>
    <name evidence="4" type="ORF">BOTCAL_0070g00280</name>
</gene>
<keyword evidence="1" id="KW-0175">Coiled coil</keyword>
<dbReference type="EMBL" id="PHWZ01000070">
    <property type="protein sequence ID" value="TEY74761.1"/>
    <property type="molecule type" value="Genomic_DNA"/>
</dbReference>